<dbReference type="InterPro" id="IPR033524">
    <property type="entry name" value="Glu/Leu/Phe/Val_DH_AS"/>
</dbReference>
<feature type="site" description="Important for catalysis" evidence="7">
    <location>
        <position position="147"/>
    </location>
</feature>
<feature type="binding site" evidence="6">
    <location>
        <position position="95"/>
    </location>
    <ligand>
        <name>substrate</name>
    </ligand>
</feature>
<keyword evidence="3 4" id="KW-0560">Oxidoreductase</keyword>
<dbReference type="EMBL" id="UHJJ01000007">
    <property type="protein sequence ID" value="SUQ14735.1"/>
    <property type="molecule type" value="Genomic_DNA"/>
</dbReference>
<dbReference type="PANTHER" id="PTHR11606:SF13">
    <property type="entry name" value="GLUTAMATE DEHYDROGENASE 1, MITOCHONDRIAL"/>
    <property type="match status" value="1"/>
</dbReference>
<dbReference type="SUPFAM" id="SSF53223">
    <property type="entry name" value="Aminoacid dehydrogenase-like, N-terminal domain"/>
    <property type="match status" value="1"/>
</dbReference>
<sequence length="421" mass="45468">MMGQQYNPYDNVLKVVKEAADILGYSDSDIEAIKFPERELKVAVPVRMDDGTTHVFEGYRIQHSTSRGPAKGGIRFHPNVNPDEVRALAAWMTFKCAVVNIPYGGGKGGVVCDPNQLSENELRAITRRFTAAIAPLIGPEQDIPAPDVGTNAAVMGWMMDTYSMLKGHCVHGVVTGKPLELGGALGRKEATGRGVLFTTQNILSKLNLDPVGATAAIQGMGNVGSITAKLFDQEGMKVVAVSDVSGGIYKPEGLHIPDILGFLSNDRRNLLKNYTEEGAVHISNKELLELDVKVLVPAALENQINTSNAGNIRASIIVEAANGPITAEADDILRDKGITVVPDILANAGGVVVSYFEWVQNIQSVNWTEETVNEKLKNIMDPAFEAVWDIAVRQCATLRTGAYLIAVKRVVEAKKARAIWP</sequence>
<gene>
    <name evidence="10" type="ORF">SAMN05216529_107191</name>
</gene>
<dbReference type="Pfam" id="PF02812">
    <property type="entry name" value="ELFV_dehydrog_N"/>
    <property type="match status" value="1"/>
</dbReference>
<evidence type="ECO:0000256" key="6">
    <source>
        <dbReference type="PIRSR" id="PIRSR000185-2"/>
    </source>
</evidence>
<dbReference type="Proteomes" id="UP000254051">
    <property type="component" value="Unassembled WGS sequence"/>
</dbReference>
<dbReference type="AlphaFoldDB" id="A0A315ZV59"/>
<dbReference type="InterPro" id="IPR033922">
    <property type="entry name" value="NAD_bind_Glu_DH"/>
</dbReference>
<dbReference type="Pfam" id="PF00208">
    <property type="entry name" value="ELFV_dehydrog"/>
    <property type="match status" value="1"/>
</dbReference>
<evidence type="ECO:0000256" key="3">
    <source>
        <dbReference type="ARBA" id="ARBA00023002"/>
    </source>
</evidence>
<dbReference type="Gene3D" id="3.40.50.720">
    <property type="entry name" value="NAD(P)-binding Rossmann-like Domain"/>
    <property type="match status" value="1"/>
</dbReference>
<dbReference type="SUPFAM" id="SSF51735">
    <property type="entry name" value="NAD(P)-binding Rossmann-fold domains"/>
    <property type="match status" value="1"/>
</dbReference>
<feature type="active site" description="Proton donor" evidence="5">
    <location>
        <position position="107"/>
    </location>
</feature>
<dbReference type="InterPro" id="IPR006097">
    <property type="entry name" value="Glu/Leu/Phe/Val/Trp_DH_dimer"/>
</dbReference>
<organism evidence="10 11">
    <name type="scientific">Faecalicatena contorta</name>
    <dbReference type="NCBI Taxonomy" id="39482"/>
    <lineage>
        <taxon>Bacteria</taxon>
        <taxon>Bacillati</taxon>
        <taxon>Bacillota</taxon>
        <taxon>Clostridia</taxon>
        <taxon>Lachnospirales</taxon>
        <taxon>Lachnospiraceae</taxon>
        <taxon>Faecalicatena</taxon>
    </lineage>
</organism>
<dbReference type="GO" id="GO:0000166">
    <property type="term" value="F:nucleotide binding"/>
    <property type="evidence" value="ECO:0007669"/>
    <property type="project" value="UniProtKB-KW"/>
</dbReference>
<evidence type="ECO:0000256" key="8">
    <source>
        <dbReference type="RuleBase" id="RU004417"/>
    </source>
</evidence>
<keyword evidence="6" id="KW-0547">Nucleotide-binding</keyword>
<dbReference type="PIRSF" id="PIRSF000185">
    <property type="entry name" value="Glu_DH"/>
    <property type="match status" value="1"/>
</dbReference>
<feature type="binding site" evidence="6">
    <location>
        <position position="222"/>
    </location>
    <ligand>
        <name>NAD(+)</name>
        <dbReference type="ChEBI" id="CHEBI:57540"/>
    </ligand>
</feature>
<dbReference type="PROSITE" id="PS00074">
    <property type="entry name" value="GLFV_DEHYDROGENASE"/>
    <property type="match status" value="1"/>
</dbReference>
<name>A0A315ZV59_9FIRM</name>
<dbReference type="GO" id="GO:0004352">
    <property type="term" value="F:glutamate dehydrogenase (NAD+) activity"/>
    <property type="evidence" value="ECO:0007669"/>
    <property type="project" value="TreeGrafter"/>
</dbReference>
<evidence type="ECO:0000256" key="1">
    <source>
        <dbReference type="ARBA" id="ARBA00006382"/>
    </source>
</evidence>
<evidence type="ECO:0000256" key="4">
    <source>
        <dbReference type="PIRNR" id="PIRNR000185"/>
    </source>
</evidence>
<evidence type="ECO:0000313" key="10">
    <source>
        <dbReference type="EMBL" id="SUQ14735.1"/>
    </source>
</evidence>
<feature type="binding site" evidence="6">
    <location>
        <position position="191"/>
    </location>
    <ligand>
        <name>NAD(+)</name>
        <dbReference type="ChEBI" id="CHEBI:57540"/>
    </ligand>
</feature>
<proteinExistence type="inferred from homology"/>
<evidence type="ECO:0000256" key="2">
    <source>
        <dbReference type="ARBA" id="ARBA00012896"/>
    </source>
</evidence>
<dbReference type="SMART" id="SM00839">
    <property type="entry name" value="ELFV_dehydrog"/>
    <property type="match status" value="1"/>
</dbReference>
<feature type="binding site" evidence="6">
    <location>
        <position position="71"/>
    </location>
    <ligand>
        <name>substrate</name>
    </ligand>
</feature>
<dbReference type="CDD" id="cd01076">
    <property type="entry name" value="NAD_bind_1_Glu_DH"/>
    <property type="match status" value="1"/>
</dbReference>
<dbReference type="GO" id="GO:0006538">
    <property type="term" value="P:L-glutamate catabolic process"/>
    <property type="evidence" value="ECO:0007669"/>
    <property type="project" value="TreeGrafter"/>
</dbReference>
<dbReference type="FunFam" id="3.40.50.10860:FF:000003">
    <property type="entry name" value="Glutamate dehydrogenase"/>
    <property type="match status" value="1"/>
</dbReference>
<evidence type="ECO:0000313" key="11">
    <source>
        <dbReference type="Proteomes" id="UP000254051"/>
    </source>
</evidence>
<keyword evidence="11" id="KW-1185">Reference proteome</keyword>
<evidence type="ECO:0000256" key="7">
    <source>
        <dbReference type="PIRSR" id="PIRSR000185-3"/>
    </source>
</evidence>
<dbReference type="InterPro" id="IPR014362">
    <property type="entry name" value="Glu_DH"/>
</dbReference>
<feature type="domain" description="Glutamate/phenylalanine/leucine/valine/L-tryptophan dehydrogenase C-terminal" evidence="9">
    <location>
        <begin position="184"/>
        <end position="418"/>
    </location>
</feature>
<keyword evidence="6" id="KW-0520">NAD</keyword>
<evidence type="ECO:0000259" key="9">
    <source>
        <dbReference type="SMART" id="SM00839"/>
    </source>
</evidence>
<reference evidence="11" key="1">
    <citation type="submission" date="2017-07" db="EMBL/GenBank/DDBJ databases">
        <authorList>
            <person name="Varghese N."/>
            <person name="Submissions S."/>
        </authorList>
    </citation>
    <scope>NUCLEOTIDE SEQUENCE [LARGE SCALE GENOMIC DNA]</scope>
    <source>
        <strain evidence="11">NLAE-zl-C134</strain>
    </source>
</reference>
<dbReference type="InterPro" id="IPR046346">
    <property type="entry name" value="Aminoacid_DH-like_N_sf"/>
</dbReference>
<protein>
    <recommendedName>
        <fullName evidence="2 4">Glutamate dehydrogenase</fullName>
    </recommendedName>
</protein>
<accession>A0A315ZV59</accession>
<dbReference type="PRINTS" id="PR00082">
    <property type="entry name" value="GLFDHDRGNASE"/>
</dbReference>
<evidence type="ECO:0000256" key="5">
    <source>
        <dbReference type="PIRSR" id="PIRSR000185-1"/>
    </source>
</evidence>
<dbReference type="InterPro" id="IPR006095">
    <property type="entry name" value="Glu/Leu/Phe/Val/Trp_DH"/>
</dbReference>
<comment type="similarity">
    <text evidence="1 4 8">Belongs to the Glu/Leu/Phe/Val dehydrogenases family.</text>
</comment>
<dbReference type="PANTHER" id="PTHR11606">
    <property type="entry name" value="GLUTAMATE DEHYDROGENASE"/>
    <property type="match status" value="1"/>
</dbReference>
<dbReference type="InterPro" id="IPR036291">
    <property type="entry name" value="NAD(P)-bd_dom_sf"/>
</dbReference>
<dbReference type="Gene3D" id="3.40.50.10860">
    <property type="entry name" value="Leucine Dehydrogenase, chain A, domain 1"/>
    <property type="match status" value="1"/>
</dbReference>
<feature type="binding site" evidence="6">
    <location>
        <position position="354"/>
    </location>
    <ligand>
        <name>substrate</name>
    </ligand>
</feature>
<dbReference type="InterPro" id="IPR006096">
    <property type="entry name" value="Glu/Leu/Phe/Val/Trp_DH_C"/>
</dbReference>